<dbReference type="AlphaFoldDB" id="A0A4Y4ASZ9"/>
<dbReference type="InterPro" id="IPR014922">
    <property type="entry name" value="YdhG-like"/>
</dbReference>
<dbReference type="Pfam" id="PF13376">
    <property type="entry name" value="OmdA"/>
    <property type="match status" value="1"/>
</dbReference>
<dbReference type="RefSeq" id="WP_073246262.1">
    <property type="nucleotide sequence ID" value="NZ_BJNP01000006.1"/>
</dbReference>
<feature type="domain" description="YdhG-like" evidence="1">
    <location>
        <begin position="15"/>
        <end position="112"/>
    </location>
</feature>
<reference evidence="2 3" key="1">
    <citation type="submission" date="2019-06" db="EMBL/GenBank/DDBJ databases">
        <title>Whole genome shotgun sequence of Flavobacterium flevense NBRC 14960.</title>
        <authorList>
            <person name="Hosoyama A."/>
            <person name="Uohara A."/>
            <person name="Ohji S."/>
            <person name="Ichikawa N."/>
        </authorList>
    </citation>
    <scope>NUCLEOTIDE SEQUENCE [LARGE SCALE GENOMIC DNA]</scope>
    <source>
        <strain evidence="2 3">NBRC 14960</strain>
    </source>
</reference>
<dbReference type="InterPro" id="IPR016786">
    <property type="entry name" value="YdeI_bac"/>
</dbReference>
<dbReference type="Gene3D" id="3.90.1150.200">
    <property type="match status" value="1"/>
</dbReference>
<evidence type="ECO:0000313" key="3">
    <source>
        <dbReference type="Proteomes" id="UP000316775"/>
    </source>
</evidence>
<protein>
    <recommendedName>
        <fullName evidence="1">YdhG-like domain-containing protein</fullName>
    </recommendedName>
</protein>
<name>A0A4Y4ASZ9_9FLAO</name>
<accession>A0A4Y4ASZ9</accession>
<dbReference type="STRING" id="983.SAMN05443543_10974"/>
<dbReference type="Pfam" id="PF08818">
    <property type="entry name" value="DUF1801"/>
    <property type="match status" value="1"/>
</dbReference>
<dbReference type="SUPFAM" id="SSF159888">
    <property type="entry name" value="YdhG-like"/>
    <property type="match status" value="1"/>
</dbReference>
<evidence type="ECO:0000259" key="1">
    <source>
        <dbReference type="Pfam" id="PF08818"/>
    </source>
</evidence>
<dbReference type="EMBL" id="BJNP01000006">
    <property type="protein sequence ID" value="GEC71325.1"/>
    <property type="molecule type" value="Genomic_DNA"/>
</dbReference>
<comment type="caution">
    <text evidence="2">The sequence shown here is derived from an EMBL/GenBank/DDBJ whole genome shotgun (WGS) entry which is preliminary data.</text>
</comment>
<dbReference type="Proteomes" id="UP000316775">
    <property type="component" value="Unassembled WGS sequence"/>
</dbReference>
<keyword evidence="3" id="KW-1185">Reference proteome</keyword>
<sequence>MNPKVIQFLSKAKKWQDEMTLLREIITECDLEEDFKWMHPCYTLNNANIVLIHGFKDYCALLFFKGVLMKDEKGILIQQTENVQDRRQLRFKNTAEIEKLESVIREYIQEAIAIEKAGLKVVMKTTAQYQMPEGFQTVLEDMSELKEAFYSLTPGRQKAYLLYFSSAKQAKTREARIEKYIPKILDGKGLDD</sequence>
<dbReference type="PIRSF" id="PIRSF021308">
    <property type="entry name" value="UCP021308"/>
    <property type="match status" value="1"/>
</dbReference>
<dbReference type="OrthoDB" id="214150at2"/>
<evidence type="ECO:0000313" key="2">
    <source>
        <dbReference type="EMBL" id="GEC71325.1"/>
    </source>
</evidence>
<proteinExistence type="predicted"/>
<organism evidence="2 3">
    <name type="scientific">Flavobacterium flevense</name>
    <dbReference type="NCBI Taxonomy" id="983"/>
    <lineage>
        <taxon>Bacteria</taxon>
        <taxon>Pseudomonadati</taxon>
        <taxon>Bacteroidota</taxon>
        <taxon>Flavobacteriia</taxon>
        <taxon>Flavobacteriales</taxon>
        <taxon>Flavobacteriaceae</taxon>
        <taxon>Flavobacterium</taxon>
    </lineage>
</organism>
<gene>
    <name evidence="2" type="primary">ydeI</name>
    <name evidence="2" type="ORF">FFL01_08640</name>
</gene>